<dbReference type="GeneID" id="101505251"/>
<keyword evidence="4" id="KW-1185">Reference proteome</keyword>
<reference evidence="4" key="1">
    <citation type="journal article" date="2013" name="Nat. Biotechnol.">
        <title>Draft genome sequence of chickpea (Cicer arietinum) provides a resource for trait improvement.</title>
        <authorList>
            <person name="Varshney R.K."/>
            <person name="Song C."/>
            <person name="Saxena R.K."/>
            <person name="Azam S."/>
            <person name="Yu S."/>
            <person name="Sharpe A.G."/>
            <person name="Cannon S."/>
            <person name="Baek J."/>
            <person name="Rosen B.D."/>
            <person name="Tar'an B."/>
            <person name="Millan T."/>
            <person name="Zhang X."/>
            <person name="Ramsay L.D."/>
            <person name="Iwata A."/>
            <person name="Wang Y."/>
            <person name="Nelson W."/>
            <person name="Farmer A.D."/>
            <person name="Gaur P.M."/>
            <person name="Soderlund C."/>
            <person name="Penmetsa R.V."/>
            <person name="Xu C."/>
            <person name="Bharti A.K."/>
            <person name="He W."/>
            <person name="Winter P."/>
            <person name="Zhao S."/>
            <person name="Hane J.K."/>
            <person name="Carrasquilla-Garcia N."/>
            <person name="Condie J.A."/>
            <person name="Upadhyaya H.D."/>
            <person name="Luo M.C."/>
            <person name="Thudi M."/>
            <person name="Gowda C.L."/>
            <person name="Singh N.P."/>
            <person name="Lichtenzveig J."/>
            <person name="Gali K.K."/>
            <person name="Rubio J."/>
            <person name="Nadarajan N."/>
            <person name="Dolezel J."/>
            <person name="Bansal K.C."/>
            <person name="Xu X."/>
            <person name="Edwards D."/>
            <person name="Zhang G."/>
            <person name="Kahl G."/>
            <person name="Gil J."/>
            <person name="Singh K.B."/>
            <person name="Datta S.K."/>
            <person name="Jackson S.A."/>
            <person name="Wang J."/>
            <person name="Cook D.R."/>
        </authorList>
    </citation>
    <scope>NUCLEOTIDE SEQUENCE [LARGE SCALE GENOMIC DNA]</scope>
    <source>
        <strain evidence="4">cv. CDC Frontier</strain>
    </source>
</reference>
<evidence type="ECO:0000256" key="2">
    <source>
        <dbReference type="ARBA" id="ARBA00022737"/>
    </source>
</evidence>
<dbReference type="InterPro" id="IPR011990">
    <property type="entry name" value="TPR-like_helical_dom_sf"/>
</dbReference>
<dbReference type="Proteomes" id="UP000087171">
    <property type="component" value="Chromosome Ca6"/>
</dbReference>
<dbReference type="InterPro" id="IPR046848">
    <property type="entry name" value="E_motif"/>
</dbReference>
<dbReference type="InterPro" id="IPR046960">
    <property type="entry name" value="PPR_At4g14850-like_plant"/>
</dbReference>
<evidence type="ECO:0000313" key="4">
    <source>
        <dbReference type="Proteomes" id="UP000087171"/>
    </source>
</evidence>
<feature type="repeat" description="PPR" evidence="3">
    <location>
        <begin position="245"/>
        <end position="279"/>
    </location>
</feature>
<comment type="similarity">
    <text evidence="1">Belongs to the PPR family. PCMP-H subfamily.</text>
</comment>
<accession>A0A1S2YJP7</accession>
<dbReference type="Pfam" id="PF20431">
    <property type="entry name" value="E_motif"/>
    <property type="match status" value="1"/>
</dbReference>
<dbReference type="FunFam" id="1.25.40.10:FF:000436">
    <property type="entry name" value="Pentatricopeptide repeat-containing protein At5g39350 family"/>
    <property type="match status" value="1"/>
</dbReference>
<gene>
    <name evidence="5" type="primary">LOC101505251</name>
</gene>
<dbReference type="NCBIfam" id="TIGR00756">
    <property type="entry name" value="PPR"/>
    <property type="match status" value="4"/>
</dbReference>
<dbReference type="PANTHER" id="PTHR47926">
    <property type="entry name" value="PENTATRICOPEPTIDE REPEAT-CONTAINING PROTEIN"/>
    <property type="match status" value="1"/>
</dbReference>
<reference evidence="5" key="2">
    <citation type="submission" date="2025-08" db="UniProtKB">
        <authorList>
            <consortium name="RefSeq"/>
        </authorList>
    </citation>
    <scope>IDENTIFICATION</scope>
    <source>
        <tissue evidence="5">Etiolated seedlings</tissue>
    </source>
</reference>
<keyword evidence="2" id="KW-0677">Repeat</keyword>
<dbReference type="PaxDb" id="3827-XP_004505808.1"/>
<feature type="repeat" description="PPR" evidence="3">
    <location>
        <begin position="174"/>
        <end position="208"/>
    </location>
</feature>
<dbReference type="KEGG" id="cam:101505251"/>
<dbReference type="AlphaFoldDB" id="A0A1S2YJP7"/>
<protein>
    <submittedName>
        <fullName evidence="5">Pentatricopeptide repeat-containing protein At1g50270</fullName>
    </submittedName>
</protein>
<dbReference type="PROSITE" id="PS51375">
    <property type="entry name" value="PPR"/>
    <property type="match status" value="3"/>
</dbReference>
<evidence type="ECO:0000256" key="3">
    <source>
        <dbReference type="PROSITE-ProRule" id="PRU00708"/>
    </source>
</evidence>
<feature type="repeat" description="PPR" evidence="3">
    <location>
        <begin position="377"/>
        <end position="411"/>
    </location>
</feature>
<organism evidence="4 5">
    <name type="scientific">Cicer arietinum</name>
    <name type="common">Chickpea</name>
    <name type="synonym">Garbanzo</name>
    <dbReference type="NCBI Taxonomy" id="3827"/>
    <lineage>
        <taxon>Eukaryota</taxon>
        <taxon>Viridiplantae</taxon>
        <taxon>Streptophyta</taxon>
        <taxon>Embryophyta</taxon>
        <taxon>Tracheophyta</taxon>
        <taxon>Spermatophyta</taxon>
        <taxon>Magnoliopsida</taxon>
        <taxon>eudicotyledons</taxon>
        <taxon>Gunneridae</taxon>
        <taxon>Pentapetalae</taxon>
        <taxon>rosids</taxon>
        <taxon>fabids</taxon>
        <taxon>Fabales</taxon>
        <taxon>Fabaceae</taxon>
        <taxon>Papilionoideae</taxon>
        <taxon>50 kb inversion clade</taxon>
        <taxon>NPAAA clade</taxon>
        <taxon>Hologalegina</taxon>
        <taxon>IRL clade</taxon>
        <taxon>Cicereae</taxon>
        <taxon>Cicer</taxon>
    </lineage>
</organism>
<dbReference type="eggNOG" id="KOG4197">
    <property type="taxonomic scope" value="Eukaryota"/>
</dbReference>
<dbReference type="InterPro" id="IPR002885">
    <property type="entry name" value="PPR_rpt"/>
</dbReference>
<dbReference type="GO" id="GO:0003729">
    <property type="term" value="F:mRNA binding"/>
    <property type="evidence" value="ECO:0007669"/>
    <property type="project" value="UniProtKB-ARBA"/>
</dbReference>
<dbReference type="Pfam" id="PF13041">
    <property type="entry name" value="PPR_2"/>
    <property type="match status" value="3"/>
</dbReference>
<evidence type="ECO:0000313" key="5">
    <source>
        <dbReference type="RefSeq" id="XP_004505808.1"/>
    </source>
</evidence>
<dbReference type="OrthoDB" id="1928216at2759"/>
<sequence length="611" mass="68045">MLLSLRNAIVSLSNKHQNFKQWKQIQSIIITHAHYSFQDAIFLTKLIQCAPFSQTQSSSLRLLLNAIHTPNTRFFNKLIASFSISSHPQITLLCYAKMREKGVEPDKHTFPLLLKMFSFSKSVVVHDPFMIYAQIFKLGFDLDCFVCNALISAFGYSGFMKSACQVFDESPEKDIVAWTALINGYVKNELPGEALKCFVEMGFKGAVIDGVTVASILRAAAMTGDYCFGRCVHGFYVEAGRVRLDGSVYCALVDMYFKCGHCEDACKVFDEMPYRDVVSWTVVVAGFVQCNKYQDALCAFRSMLLDDIMPNKFTLTSVLSACAHLGALDQGRLVHQYIECNEVSLNAVLGTALVDMYAKCGCIGEALGVFENLRAKNVHTWTAMINGLAVHGDALGALNVFSCMLESGLQPNEVTFLGVLGACSHGGFVDEGKRLFELMRRTYHLKPNMEHYGCMVDLLGRAGYLEDAKQIIDNMPMKPSPGVLGALFGACLSHKDFVMGEHIGKILVNLQPNHSAGYALLANLYSMCRNWEAAAQVRKLMKGMQVEKTPGYSWIEVAGLIHEFKAFDHSHNELSGVYLMLENLISQLKLVDQDQWSEDFGLRSTMMWAEP</sequence>
<dbReference type="RefSeq" id="XP_004505808.1">
    <property type="nucleotide sequence ID" value="XM_004505751.3"/>
</dbReference>
<dbReference type="Gene3D" id="1.25.40.10">
    <property type="entry name" value="Tetratricopeptide repeat domain"/>
    <property type="match status" value="4"/>
</dbReference>
<name>A0A1S2YJP7_CICAR</name>
<dbReference type="Pfam" id="PF01535">
    <property type="entry name" value="PPR"/>
    <property type="match status" value="1"/>
</dbReference>
<proteinExistence type="inferred from homology"/>
<dbReference type="FunFam" id="1.25.40.10:FF:000690">
    <property type="entry name" value="Pentatricopeptide repeat-containing protein"/>
    <property type="match status" value="1"/>
</dbReference>
<dbReference type="PANTHER" id="PTHR47926:SF463">
    <property type="entry name" value="PENTATRICOPEPTIDE REPEAT-CONTAINING PROTEIN"/>
    <property type="match status" value="1"/>
</dbReference>
<dbReference type="GO" id="GO:0009451">
    <property type="term" value="P:RNA modification"/>
    <property type="evidence" value="ECO:0007669"/>
    <property type="project" value="InterPro"/>
</dbReference>
<evidence type="ECO:0000256" key="1">
    <source>
        <dbReference type="ARBA" id="ARBA00006643"/>
    </source>
</evidence>